<accession>A0A5D5AXY8</accession>
<protein>
    <recommendedName>
        <fullName evidence="2">CARDB domain-containing protein</fullName>
    </recommendedName>
</protein>
<evidence type="ECO:0000313" key="3">
    <source>
        <dbReference type="EMBL" id="TYT63851.1"/>
    </source>
</evidence>
<dbReference type="EMBL" id="VTAW01000001">
    <property type="protein sequence ID" value="TYT63851.1"/>
    <property type="molecule type" value="Genomic_DNA"/>
</dbReference>
<name>A0A5D5AXY8_9EURY</name>
<dbReference type="Proteomes" id="UP000324104">
    <property type="component" value="Unassembled WGS sequence"/>
</dbReference>
<dbReference type="AlphaFoldDB" id="A0A5D5AXY8"/>
<keyword evidence="1" id="KW-0812">Transmembrane</keyword>
<evidence type="ECO:0000313" key="4">
    <source>
        <dbReference type="Proteomes" id="UP000324104"/>
    </source>
</evidence>
<dbReference type="InterPro" id="IPR013783">
    <property type="entry name" value="Ig-like_fold"/>
</dbReference>
<keyword evidence="4" id="KW-1185">Reference proteome</keyword>
<dbReference type="Pfam" id="PF07705">
    <property type="entry name" value="CARDB"/>
    <property type="match status" value="1"/>
</dbReference>
<evidence type="ECO:0000256" key="1">
    <source>
        <dbReference type="SAM" id="Phobius"/>
    </source>
</evidence>
<comment type="caution">
    <text evidence="3">The sequence shown here is derived from an EMBL/GenBank/DDBJ whole genome shotgun (WGS) entry which is preliminary data.</text>
</comment>
<dbReference type="RefSeq" id="WP_149079658.1">
    <property type="nucleotide sequence ID" value="NZ_VTAW01000001.1"/>
</dbReference>
<dbReference type="Gene3D" id="2.60.40.10">
    <property type="entry name" value="Immunoglobulins"/>
    <property type="match status" value="2"/>
</dbReference>
<keyword evidence="1" id="KW-0472">Membrane</keyword>
<feature type="transmembrane region" description="Helical" evidence="1">
    <location>
        <begin position="659"/>
        <end position="679"/>
    </location>
</feature>
<evidence type="ECO:0000259" key="2">
    <source>
        <dbReference type="Pfam" id="PF07705"/>
    </source>
</evidence>
<sequence length="688" mass="73675">MTHRFVVFAFVVLLVGSLPAGVAGAALGTGGDSTPSHTVEAAAASSGDAEDVLYRTTTLRHLPEQPGTFETEKRFQIPDAVVDLEIGLDSRAEIETADGFEEADDGTLRWTGETDEPVVRFTMPANRTGDVGHHAADGPRMHDRAGAPDGYSFVDTGEWGIVQVPGIDITLRQTESVGHDETVTVDGPGATGGDIAFFGEVVEHRTEFRGETIRVIVPEAADLEEDPADVLETLAYASQRLDVGAVSEETFVVAVPTDVDWGPEGLQYGEGDAWVVADASLEDPGNVWLHEYVHVRQGYDGVDSDVPTGTEWLIEAQPEYYAGLLSFERGSIEFDEFSRHLEAGERSPYADGVLVDPDSWADDRTDYVKGRLVYGEIDRTLRLETDGDRTLVDAFRLMNAHEGALTETEFLALLEDAGGSETRSVAEQYTRTSETPTMWSQDDHGDAFGLEGATFAYGFDDEPIEVAGEPWATEYGDGDTIAVPVDEPVVVPVAVENDGDRDGTSDATLAVDGEVADYRQSTLAAGEETTERLTWTPTEAGTYDLRVGSERLTALVRPSSSVVVSDLSVDPETVEPGETVTMTAIAESGDDRPAAAVLEVRTYDGVVDRHLVGVEPGETETLETELSFDDEGRYEIAIGDVSTTATVSEASTALEVDSISGFGVSAALVALVVAVIVAVTGRECGRSR</sequence>
<organism evidence="3 4">
    <name type="scientific">Natrialba swarupiae</name>
    <dbReference type="NCBI Taxonomy" id="2448032"/>
    <lineage>
        <taxon>Archaea</taxon>
        <taxon>Methanobacteriati</taxon>
        <taxon>Methanobacteriota</taxon>
        <taxon>Stenosarchaea group</taxon>
        <taxon>Halobacteria</taxon>
        <taxon>Halobacteriales</taxon>
        <taxon>Natrialbaceae</taxon>
        <taxon>Natrialba</taxon>
    </lineage>
</organism>
<keyword evidence="1" id="KW-1133">Transmembrane helix</keyword>
<dbReference type="InterPro" id="IPR011635">
    <property type="entry name" value="CARDB"/>
</dbReference>
<feature type="domain" description="CARDB" evidence="2">
    <location>
        <begin position="488"/>
        <end position="547"/>
    </location>
</feature>
<reference evidence="3 4" key="1">
    <citation type="submission" date="2019-08" db="EMBL/GenBank/DDBJ databases">
        <title>Archaea genome.</title>
        <authorList>
            <person name="Kajale S."/>
            <person name="Shouche Y."/>
            <person name="Deshpande N."/>
            <person name="Sharma A."/>
        </authorList>
    </citation>
    <scope>NUCLEOTIDE SEQUENCE [LARGE SCALE GENOMIC DNA]</scope>
    <source>
        <strain evidence="3 4">ESP3B_9</strain>
    </source>
</reference>
<proteinExistence type="predicted"/>
<gene>
    <name evidence="3" type="ORF">FYC77_01135</name>
</gene>